<keyword evidence="2" id="KW-0732">Signal</keyword>
<proteinExistence type="predicted"/>
<feature type="compositionally biased region" description="Low complexity" evidence="1">
    <location>
        <begin position="115"/>
        <end position="131"/>
    </location>
</feature>
<evidence type="ECO:0000313" key="3">
    <source>
        <dbReference type="EMBL" id="MED7823378.1"/>
    </source>
</evidence>
<protein>
    <recommendedName>
        <fullName evidence="5">Secreted protein</fullName>
    </recommendedName>
</protein>
<feature type="chain" id="PRO_5045648248" description="Secreted protein" evidence="2">
    <location>
        <begin position="23"/>
        <end position="283"/>
    </location>
</feature>
<evidence type="ECO:0000313" key="4">
    <source>
        <dbReference type="Proteomes" id="UP001333996"/>
    </source>
</evidence>
<feature type="region of interest" description="Disordered" evidence="1">
    <location>
        <begin position="231"/>
        <end position="283"/>
    </location>
</feature>
<name>A0ABU7FH45_9ACTN</name>
<dbReference type="EMBL" id="JAYWVC010000042">
    <property type="protein sequence ID" value="MED7823378.1"/>
    <property type="molecule type" value="Genomic_DNA"/>
</dbReference>
<dbReference type="RefSeq" id="WP_329507864.1">
    <property type="nucleotide sequence ID" value="NZ_BAAAYZ010000182.1"/>
</dbReference>
<keyword evidence="4" id="KW-1185">Reference proteome</keyword>
<feature type="region of interest" description="Disordered" evidence="1">
    <location>
        <begin position="108"/>
        <end position="218"/>
    </location>
</feature>
<gene>
    <name evidence="3" type="ORF">VXC91_15625</name>
</gene>
<accession>A0ABU7FH45</accession>
<evidence type="ECO:0000256" key="2">
    <source>
        <dbReference type="SAM" id="SignalP"/>
    </source>
</evidence>
<sequence>MKAPARALAAVCTLSAATVLCAGCVGKSLIPGAAARGEVFIQPAEVRGADPFTDSTVWSTAQSAPVTRPAQPTAYESDTTWRLIMADRTLIDIENKNMWIERRIGDDGRQDIDVRPPQARVQPPQVDVRPPGADAESGAPERFGTSSQEPGPVASSLPPLERADPSESGARAHEQNLSVERPPVDCAMPSVTVTAAPMARDETPAPGDAPAEGGDRRADCPTASIAAAVTSPPALSGAATPFARPTVSSGPSAPVAPDGGRPISGDTSMESPLFDSPADALGH</sequence>
<reference evidence="3" key="1">
    <citation type="submission" date="2024-01" db="EMBL/GenBank/DDBJ databases">
        <title>First draft genome sequence data of TA4-1, the type strain of Gram-positive actinobacterium Streptomyces chiangmaiensis.</title>
        <authorList>
            <person name="Yasawong M."/>
            <person name="Nantapong N."/>
        </authorList>
    </citation>
    <scope>NUCLEOTIDE SEQUENCE</scope>
    <source>
        <strain evidence="3">TA4-1</strain>
    </source>
</reference>
<evidence type="ECO:0000256" key="1">
    <source>
        <dbReference type="SAM" id="MobiDB-lite"/>
    </source>
</evidence>
<feature type="signal peptide" evidence="2">
    <location>
        <begin position="1"/>
        <end position="22"/>
    </location>
</feature>
<dbReference type="Proteomes" id="UP001333996">
    <property type="component" value="Unassembled WGS sequence"/>
</dbReference>
<comment type="caution">
    <text evidence="3">The sequence shown here is derived from an EMBL/GenBank/DDBJ whole genome shotgun (WGS) entry which is preliminary data.</text>
</comment>
<feature type="compositionally biased region" description="Basic and acidic residues" evidence="1">
    <location>
        <begin position="161"/>
        <end position="174"/>
    </location>
</feature>
<organism evidence="3 4">
    <name type="scientific">Streptomyces chiangmaiensis</name>
    <dbReference type="NCBI Taxonomy" id="766497"/>
    <lineage>
        <taxon>Bacteria</taxon>
        <taxon>Bacillati</taxon>
        <taxon>Actinomycetota</taxon>
        <taxon>Actinomycetes</taxon>
        <taxon>Kitasatosporales</taxon>
        <taxon>Streptomycetaceae</taxon>
        <taxon>Streptomyces</taxon>
    </lineage>
</organism>
<evidence type="ECO:0008006" key="5">
    <source>
        <dbReference type="Google" id="ProtNLM"/>
    </source>
</evidence>